<dbReference type="RefSeq" id="WP_345525858.1">
    <property type="nucleotide sequence ID" value="NZ_BAABKN010000009.1"/>
</dbReference>
<evidence type="ECO:0000256" key="1">
    <source>
        <dbReference type="SAM" id="MobiDB-lite"/>
    </source>
</evidence>
<gene>
    <name evidence="2" type="ORF">GCM10023350_12680</name>
</gene>
<accession>A0ABP8YL46</accession>
<reference evidence="3" key="1">
    <citation type="journal article" date="2019" name="Int. J. Syst. Evol. Microbiol.">
        <title>The Global Catalogue of Microorganisms (GCM) 10K type strain sequencing project: providing services to taxonomists for standard genome sequencing and annotation.</title>
        <authorList>
            <consortium name="The Broad Institute Genomics Platform"/>
            <consortium name="The Broad Institute Genome Sequencing Center for Infectious Disease"/>
            <person name="Wu L."/>
            <person name="Ma J."/>
        </authorList>
    </citation>
    <scope>NUCLEOTIDE SEQUENCE [LARGE SCALE GENOMIC DNA]</scope>
    <source>
        <strain evidence="3">JCM 18532</strain>
    </source>
</reference>
<evidence type="ECO:0000313" key="3">
    <source>
        <dbReference type="Proteomes" id="UP001499882"/>
    </source>
</evidence>
<sequence length="204" mass="21514">MSGSVSHPARSRAYAAVAAAGLVLALVGCSDDDPKAGAEETPSATASPTADSSEPSPTEEASASVTPATGVLLDMPHATINAPKGWKQLEDFLDFGTEANPPTGTGAVRLTQLEFPGPEISVDLQAKAALQGRLGDMKREPDVEIAGLTFYHLSGTPNKDSHLDTFGVLNDGFQTGIDFEFENKVPEAERQKIIDESLATFTWR</sequence>
<dbReference type="Proteomes" id="UP001499882">
    <property type="component" value="Unassembled WGS sequence"/>
</dbReference>
<name>A0ABP8YL46_9ACTN</name>
<evidence type="ECO:0000313" key="2">
    <source>
        <dbReference type="EMBL" id="GAA4730839.1"/>
    </source>
</evidence>
<comment type="caution">
    <text evidence="2">The sequence shown here is derived from an EMBL/GenBank/DDBJ whole genome shotgun (WGS) entry which is preliminary data.</text>
</comment>
<proteinExistence type="predicted"/>
<feature type="region of interest" description="Disordered" evidence="1">
    <location>
        <begin position="29"/>
        <end position="65"/>
    </location>
</feature>
<organism evidence="2 3">
    <name type="scientific">Nocardioides endophyticus</name>
    <dbReference type="NCBI Taxonomy" id="1353775"/>
    <lineage>
        <taxon>Bacteria</taxon>
        <taxon>Bacillati</taxon>
        <taxon>Actinomycetota</taxon>
        <taxon>Actinomycetes</taxon>
        <taxon>Propionibacteriales</taxon>
        <taxon>Nocardioidaceae</taxon>
        <taxon>Nocardioides</taxon>
    </lineage>
</organism>
<feature type="compositionally biased region" description="Low complexity" evidence="1">
    <location>
        <begin position="39"/>
        <end position="64"/>
    </location>
</feature>
<protein>
    <recommendedName>
        <fullName evidence="4">Lipoprotein</fullName>
    </recommendedName>
</protein>
<evidence type="ECO:0008006" key="4">
    <source>
        <dbReference type="Google" id="ProtNLM"/>
    </source>
</evidence>
<keyword evidence="3" id="KW-1185">Reference proteome</keyword>
<dbReference type="EMBL" id="BAABKN010000009">
    <property type="protein sequence ID" value="GAA4730839.1"/>
    <property type="molecule type" value="Genomic_DNA"/>
</dbReference>